<feature type="transmembrane region" description="Helical" evidence="5">
    <location>
        <begin position="98"/>
        <end position="118"/>
    </location>
</feature>
<dbReference type="EMBL" id="CAESPC010000019">
    <property type="protein sequence ID" value="CAB4366645.1"/>
    <property type="molecule type" value="Genomic_DNA"/>
</dbReference>
<evidence type="ECO:0000256" key="1">
    <source>
        <dbReference type="ARBA" id="ARBA00004141"/>
    </source>
</evidence>
<dbReference type="GO" id="GO:0016020">
    <property type="term" value="C:membrane"/>
    <property type="evidence" value="ECO:0007669"/>
    <property type="project" value="UniProtKB-SubCell"/>
</dbReference>
<dbReference type="EMBL" id="CAFAZZ010000011">
    <property type="protein sequence ID" value="CAB4840119.1"/>
    <property type="molecule type" value="Genomic_DNA"/>
</dbReference>
<keyword evidence="4 5" id="KW-0472">Membrane</keyword>
<keyword evidence="3 5" id="KW-1133">Transmembrane helix</keyword>
<feature type="transmembrane region" description="Helical" evidence="5">
    <location>
        <begin position="139"/>
        <end position="161"/>
    </location>
</feature>
<dbReference type="AlphaFoldDB" id="A0A6J6ACZ8"/>
<evidence type="ECO:0000256" key="5">
    <source>
        <dbReference type="SAM" id="Phobius"/>
    </source>
</evidence>
<feature type="transmembrane region" description="Helical" evidence="5">
    <location>
        <begin position="276"/>
        <end position="298"/>
    </location>
</feature>
<dbReference type="Pfam" id="PF07690">
    <property type="entry name" value="MFS_1"/>
    <property type="match status" value="1"/>
</dbReference>
<dbReference type="PANTHER" id="PTHR23514:SF13">
    <property type="entry name" value="INNER MEMBRANE PROTEIN YBJJ"/>
    <property type="match status" value="1"/>
</dbReference>
<evidence type="ECO:0000313" key="6">
    <source>
        <dbReference type="EMBL" id="CAB4366645.1"/>
    </source>
</evidence>
<dbReference type="SUPFAM" id="SSF103473">
    <property type="entry name" value="MFS general substrate transporter"/>
    <property type="match status" value="1"/>
</dbReference>
<proteinExistence type="predicted"/>
<feature type="transmembrane region" description="Helical" evidence="5">
    <location>
        <begin position="71"/>
        <end position="92"/>
    </location>
</feature>
<protein>
    <submittedName>
        <fullName evidence="6">Unannotated protein</fullName>
    </submittedName>
</protein>
<feature type="transmembrane region" description="Helical" evidence="5">
    <location>
        <begin position="167"/>
        <end position="188"/>
    </location>
</feature>
<feature type="transmembrane region" description="Helical" evidence="5">
    <location>
        <begin position="12"/>
        <end position="32"/>
    </location>
</feature>
<name>A0A6J6ACZ8_9ZZZZ</name>
<dbReference type="InterPro" id="IPR051788">
    <property type="entry name" value="MFS_Transporter"/>
</dbReference>
<feature type="transmembrane region" description="Helical" evidence="5">
    <location>
        <begin position="304"/>
        <end position="329"/>
    </location>
</feature>
<gene>
    <name evidence="7" type="ORF">UFOPK3243_00208</name>
    <name evidence="6" type="ORF">UFOPK4180_00233</name>
</gene>
<keyword evidence="2 5" id="KW-0812">Transmembrane</keyword>
<feature type="transmembrane region" description="Helical" evidence="5">
    <location>
        <begin position="44"/>
        <end position="64"/>
    </location>
</feature>
<reference evidence="6" key="1">
    <citation type="submission" date="2020-05" db="EMBL/GenBank/DDBJ databases">
        <authorList>
            <person name="Chiriac C."/>
            <person name="Salcher M."/>
            <person name="Ghai R."/>
            <person name="Kavagutti S V."/>
        </authorList>
    </citation>
    <scope>NUCLEOTIDE SEQUENCE</scope>
</reference>
<organism evidence="6">
    <name type="scientific">freshwater metagenome</name>
    <dbReference type="NCBI Taxonomy" id="449393"/>
    <lineage>
        <taxon>unclassified sequences</taxon>
        <taxon>metagenomes</taxon>
        <taxon>ecological metagenomes</taxon>
    </lineage>
</organism>
<dbReference type="PANTHER" id="PTHR23514">
    <property type="entry name" value="BYPASS OF STOP CODON PROTEIN 6"/>
    <property type="match status" value="1"/>
</dbReference>
<accession>A0A6J6ACZ8</accession>
<comment type="subcellular location">
    <subcellularLocation>
        <location evidence="1">Membrane</location>
        <topology evidence="1">Multi-pass membrane protein</topology>
    </subcellularLocation>
</comment>
<feature type="transmembrane region" description="Helical" evidence="5">
    <location>
        <begin position="239"/>
        <end position="264"/>
    </location>
</feature>
<feature type="transmembrane region" description="Helical" evidence="5">
    <location>
        <begin position="341"/>
        <end position="362"/>
    </location>
</feature>
<evidence type="ECO:0000256" key="4">
    <source>
        <dbReference type="ARBA" id="ARBA00023136"/>
    </source>
</evidence>
<dbReference type="Gene3D" id="1.20.1250.20">
    <property type="entry name" value="MFS general substrate transporter like domains"/>
    <property type="match status" value="1"/>
</dbReference>
<dbReference type="GO" id="GO:0022857">
    <property type="term" value="F:transmembrane transporter activity"/>
    <property type="evidence" value="ECO:0007669"/>
    <property type="project" value="InterPro"/>
</dbReference>
<evidence type="ECO:0000256" key="2">
    <source>
        <dbReference type="ARBA" id="ARBA00022692"/>
    </source>
</evidence>
<dbReference type="InterPro" id="IPR011701">
    <property type="entry name" value="MFS"/>
</dbReference>
<feature type="transmembrane region" description="Helical" evidence="5">
    <location>
        <begin position="368"/>
        <end position="390"/>
    </location>
</feature>
<evidence type="ECO:0000313" key="7">
    <source>
        <dbReference type="EMBL" id="CAB4840119.1"/>
    </source>
</evidence>
<dbReference type="InterPro" id="IPR036259">
    <property type="entry name" value="MFS_trans_sf"/>
</dbReference>
<evidence type="ECO:0000256" key="3">
    <source>
        <dbReference type="ARBA" id="ARBA00022989"/>
    </source>
</evidence>
<feature type="transmembrane region" description="Helical" evidence="5">
    <location>
        <begin position="209"/>
        <end position="227"/>
    </location>
</feature>
<sequence length="401" mass="43357">MAKDLDHSIEQKLLHTLFFLFGFGIMAWVPRFPELRAHLGLENGAFGSLMSTGSVGAFFGLLTVGHIIHRFGAFKVTIASIVILFSSLAVLVHVQSSFLFLIFNISFGFGITAVHVCLNSQGFHFLERSKINLITSTAGYWSAGSLVTAIVSGLLVGRVGLITHMQLLSVVLAISMISIVIRLKSVLLESNKDSASDYSIKQIFTGFRIDWPVSLGMACVVYLEFALGDWGTIFTKDRLAVSGGLSTAPFIVFTAMMICGRLLVHRLQRVNPIHVLVRRAALLAGFGFGTSIVTATLLPDSLKWWSYGLFILGFAIAGLGSSFAGPAFFAAANRRSSLPSAVVVGQFGVVNNVLLFGIKWIVAWTIQFTGSIALAMMIPTAMMLATVFFVDSLKEGSKSKV</sequence>